<name>A0A8C6Y8E0_NAJNA</name>
<dbReference type="Ensembl" id="ENSNNAT00000027402.1">
    <property type="protein sequence ID" value="ENSNNAP00000026147.1"/>
    <property type="gene ID" value="ENSNNAG00000017022.1"/>
</dbReference>
<dbReference type="AlphaFoldDB" id="A0A8C6Y8E0"/>
<dbReference type="InterPro" id="IPR013783">
    <property type="entry name" value="Ig-like_fold"/>
</dbReference>
<evidence type="ECO:0000313" key="1">
    <source>
        <dbReference type="Ensembl" id="ENSNNAP00000026147.1"/>
    </source>
</evidence>
<dbReference type="Gene3D" id="2.60.40.10">
    <property type="entry name" value="Immunoglobulins"/>
    <property type="match status" value="1"/>
</dbReference>
<protein>
    <recommendedName>
        <fullName evidence="3">Ig-like domain-containing protein</fullName>
    </recommendedName>
</protein>
<reference evidence="1" key="1">
    <citation type="submission" date="2025-08" db="UniProtKB">
        <authorList>
            <consortium name="Ensembl"/>
        </authorList>
    </citation>
    <scope>IDENTIFICATION</scope>
</reference>
<organism evidence="1 2">
    <name type="scientific">Naja naja</name>
    <name type="common">Indian cobra</name>
    <dbReference type="NCBI Taxonomy" id="35670"/>
    <lineage>
        <taxon>Eukaryota</taxon>
        <taxon>Metazoa</taxon>
        <taxon>Chordata</taxon>
        <taxon>Craniata</taxon>
        <taxon>Vertebrata</taxon>
        <taxon>Euteleostomi</taxon>
        <taxon>Lepidosauria</taxon>
        <taxon>Squamata</taxon>
        <taxon>Bifurcata</taxon>
        <taxon>Unidentata</taxon>
        <taxon>Episquamata</taxon>
        <taxon>Toxicofera</taxon>
        <taxon>Serpentes</taxon>
        <taxon>Colubroidea</taxon>
        <taxon>Elapidae</taxon>
        <taxon>Elapinae</taxon>
        <taxon>Naja</taxon>
    </lineage>
</organism>
<dbReference type="OMA" id="SCRGINP"/>
<dbReference type="GeneTree" id="ENSGT00990000213363"/>
<proteinExistence type="predicted"/>
<dbReference type="Proteomes" id="UP000694559">
    <property type="component" value="Unplaced"/>
</dbReference>
<accession>A0A8C6Y8E0</accession>
<evidence type="ECO:0000313" key="2">
    <source>
        <dbReference type="Proteomes" id="UP000694559"/>
    </source>
</evidence>
<evidence type="ECO:0008006" key="3">
    <source>
        <dbReference type="Google" id="ProtNLM"/>
    </source>
</evidence>
<sequence length="133" mass="14684">PADNYGPYFFCPEKLCICFYDNNSTTTVCSCAFHSWPPPEIQWYMNHQHLIKKNISGDVKIISSIQGNTITSSIYLLGNTLNSDLISCRGINPIGFSNLKTLSIPAKKGAKGHEPLQEATLFVLVCLKSEAPC</sequence>
<reference evidence="1" key="2">
    <citation type="submission" date="2025-09" db="UniProtKB">
        <authorList>
            <consortium name="Ensembl"/>
        </authorList>
    </citation>
    <scope>IDENTIFICATION</scope>
</reference>
<keyword evidence="2" id="KW-1185">Reference proteome</keyword>